<dbReference type="EMBL" id="UINC01134377">
    <property type="protein sequence ID" value="SVD17886.1"/>
    <property type="molecule type" value="Genomic_DNA"/>
</dbReference>
<protein>
    <submittedName>
        <fullName evidence="1">Uncharacterized protein</fullName>
    </submittedName>
</protein>
<name>A0A382T745_9ZZZZ</name>
<accession>A0A382T745</accession>
<evidence type="ECO:0000313" key="1">
    <source>
        <dbReference type="EMBL" id="SVD17886.1"/>
    </source>
</evidence>
<feature type="non-terminal residue" evidence="1">
    <location>
        <position position="1"/>
    </location>
</feature>
<feature type="non-terminal residue" evidence="1">
    <location>
        <position position="24"/>
    </location>
</feature>
<reference evidence="1" key="1">
    <citation type="submission" date="2018-05" db="EMBL/GenBank/DDBJ databases">
        <authorList>
            <person name="Lanie J.A."/>
            <person name="Ng W.-L."/>
            <person name="Kazmierczak K.M."/>
            <person name="Andrzejewski T.M."/>
            <person name="Davidsen T.M."/>
            <person name="Wayne K.J."/>
            <person name="Tettelin H."/>
            <person name="Glass J.I."/>
            <person name="Rusch D."/>
            <person name="Podicherti R."/>
            <person name="Tsui H.-C.T."/>
            <person name="Winkler M.E."/>
        </authorList>
    </citation>
    <scope>NUCLEOTIDE SEQUENCE</scope>
</reference>
<organism evidence="1">
    <name type="scientific">marine metagenome</name>
    <dbReference type="NCBI Taxonomy" id="408172"/>
    <lineage>
        <taxon>unclassified sequences</taxon>
        <taxon>metagenomes</taxon>
        <taxon>ecological metagenomes</taxon>
    </lineage>
</organism>
<dbReference type="AlphaFoldDB" id="A0A382T745"/>
<gene>
    <name evidence="1" type="ORF">METZ01_LOCUS370740</name>
</gene>
<proteinExistence type="predicted"/>
<sequence length="24" mass="2503">VTAVAAADTKGLLNDVVQRLHVIV</sequence>